<gene>
    <name evidence="2" type="ORF">HNY73_001032</name>
</gene>
<dbReference type="AlphaFoldDB" id="A0A8T0G2G2"/>
<dbReference type="EMBL" id="JABXBU010000001">
    <property type="protein sequence ID" value="KAF8796685.1"/>
    <property type="molecule type" value="Genomic_DNA"/>
</dbReference>
<sequence length="115" mass="12927">MGVARTENEKTLEMSPQLKRNPTSRLRLNARECHLNGPQIAWQTNKQFSFEAIPECKATPTLVCIVKSCDPSRSAALRRSIVPYSRVCAQPLVQGLNDPPASVIQRHWWNSQACP</sequence>
<accession>A0A8T0G2G2</accession>
<protein>
    <submittedName>
        <fullName evidence="2">Uncharacterized protein</fullName>
    </submittedName>
</protein>
<comment type="caution">
    <text evidence="2">The sequence shown here is derived from an EMBL/GenBank/DDBJ whole genome shotgun (WGS) entry which is preliminary data.</text>
</comment>
<dbReference type="Proteomes" id="UP000807504">
    <property type="component" value="Unassembled WGS sequence"/>
</dbReference>
<name>A0A8T0G2G2_ARGBR</name>
<feature type="compositionally biased region" description="Basic and acidic residues" evidence="1">
    <location>
        <begin position="1"/>
        <end position="12"/>
    </location>
</feature>
<evidence type="ECO:0000256" key="1">
    <source>
        <dbReference type="SAM" id="MobiDB-lite"/>
    </source>
</evidence>
<evidence type="ECO:0000313" key="2">
    <source>
        <dbReference type="EMBL" id="KAF8796685.1"/>
    </source>
</evidence>
<evidence type="ECO:0000313" key="3">
    <source>
        <dbReference type="Proteomes" id="UP000807504"/>
    </source>
</evidence>
<reference evidence="2" key="2">
    <citation type="submission" date="2020-06" db="EMBL/GenBank/DDBJ databases">
        <authorList>
            <person name="Sheffer M."/>
        </authorList>
    </citation>
    <scope>NUCLEOTIDE SEQUENCE</scope>
</reference>
<keyword evidence="3" id="KW-1185">Reference proteome</keyword>
<feature type="region of interest" description="Disordered" evidence="1">
    <location>
        <begin position="1"/>
        <end position="23"/>
    </location>
</feature>
<reference evidence="2" key="1">
    <citation type="journal article" date="2020" name="bioRxiv">
        <title>Chromosome-level reference genome of the European wasp spider Argiope bruennichi: a resource for studies on range expansion and evolutionary adaptation.</title>
        <authorList>
            <person name="Sheffer M.M."/>
            <person name="Hoppe A."/>
            <person name="Krehenwinkel H."/>
            <person name="Uhl G."/>
            <person name="Kuss A.W."/>
            <person name="Jensen L."/>
            <person name="Jensen C."/>
            <person name="Gillespie R.G."/>
            <person name="Hoff K.J."/>
            <person name="Prost S."/>
        </authorList>
    </citation>
    <scope>NUCLEOTIDE SEQUENCE</scope>
</reference>
<organism evidence="2 3">
    <name type="scientific">Argiope bruennichi</name>
    <name type="common">Wasp spider</name>
    <name type="synonym">Aranea bruennichi</name>
    <dbReference type="NCBI Taxonomy" id="94029"/>
    <lineage>
        <taxon>Eukaryota</taxon>
        <taxon>Metazoa</taxon>
        <taxon>Ecdysozoa</taxon>
        <taxon>Arthropoda</taxon>
        <taxon>Chelicerata</taxon>
        <taxon>Arachnida</taxon>
        <taxon>Araneae</taxon>
        <taxon>Araneomorphae</taxon>
        <taxon>Entelegynae</taxon>
        <taxon>Araneoidea</taxon>
        <taxon>Araneidae</taxon>
        <taxon>Argiope</taxon>
    </lineage>
</organism>
<proteinExistence type="predicted"/>